<name>A0A914ENX4_9BILA</name>
<sequence length="83" mass="9300">MGRTRLVRGQDEAAKPCLPRLDREQTLFAGMRPWSGQQKDIRVGHAVYNGRTTRTNHGMDKACPWTRQTTNGTDKAVVSLISC</sequence>
<dbReference type="AlphaFoldDB" id="A0A914ENX4"/>
<evidence type="ECO:0000313" key="1">
    <source>
        <dbReference type="Proteomes" id="UP000887540"/>
    </source>
</evidence>
<proteinExistence type="predicted"/>
<organism evidence="1 2">
    <name type="scientific">Acrobeloides nanus</name>
    <dbReference type="NCBI Taxonomy" id="290746"/>
    <lineage>
        <taxon>Eukaryota</taxon>
        <taxon>Metazoa</taxon>
        <taxon>Ecdysozoa</taxon>
        <taxon>Nematoda</taxon>
        <taxon>Chromadorea</taxon>
        <taxon>Rhabditida</taxon>
        <taxon>Tylenchina</taxon>
        <taxon>Cephalobomorpha</taxon>
        <taxon>Cephaloboidea</taxon>
        <taxon>Cephalobidae</taxon>
        <taxon>Acrobeloides</taxon>
    </lineage>
</organism>
<keyword evidence="1" id="KW-1185">Reference proteome</keyword>
<evidence type="ECO:0000313" key="2">
    <source>
        <dbReference type="WBParaSite" id="ACRNAN_scaffold9104.g28141.t1"/>
    </source>
</evidence>
<dbReference type="Proteomes" id="UP000887540">
    <property type="component" value="Unplaced"/>
</dbReference>
<accession>A0A914ENX4</accession>
<dbReference type="WBParaSite" id="ACRNAN_scaffold9104.g28141.t1">
    <property type="protein sequence ID" value="ACRNAN_scaffold9104.g28141.t1"/>
    <property type="gene ID" value="ACRNAN_scaffold9104.g28141"/>
</dbReference>
<protein>
    <submittedName>
        <fullName evidence="2">Uncharacterized protein</fullName>
    </submittedName>
</protein>
<reference evidence="2" key="1">
    <citation type="submission" date="2022-11" db="UniProtKB">
        <authorList>
            <consortium name="WormBaseParasite"/>
        </authorList>
    </citation>
    <scope>IDENTIFICATION</scope>
</reference>